<evidence type="ECO:0000256" key="3">
    <source>
        <dbReference type="ARBA" id="ARBA00023163"/>
    </source>
</evidence>
<dbReference type="InterPro" id="IPR028082">
    <property type="entry name" value="Peripla_BP_I"/>
</dbReference>
<keyword evidence="6" id="KW-1185">Reference proteome</keyword>
<accession>A0A6N7W7M9</accession>
<dbReference type="GO" id="GO:0000976">
    <property type="term" value="F:transcription cis-regulatory region binding"/>
    <property type="evidence" value="ECO:0007669"/>
    <property type="project" value="TreeGrafter"/>
</dbReference>
<evidence type="ECO:0000256" key="2">
    <source>
        <dbReference type="ARBA" id="ARBA00023125"/>
    </source>
</evidence>
<dbReference type="Proteomes" id="UP000470875">
    <property type="component" value="Unassembled WGS sequence"/>
</dbReference>
<proteinExistence type="predicted"/>
<comment type="caution">
    <text evidence="5">The sequence shown here is derived from an EMBL/GenBank/DDBJ whole genome shotgun (WGS) entry which is preliminary data.</text>
</comment>
<feature type="domain" description="HTH lacI-type" evidence="4">
    <location>
        <begin position="5"/>
        <end position="59"/>
    </location>
</feature>
<evidence type="ECO:0000256" key="1">
    <source>
        <dbReference type="ARBA" id="ARBA00023015"/>
    </source>
</evidence>
<organism evidence="5 6">
    <name type="scientific">Scrofimicrobium canadense</name>
    <dbReference type="NCBI Taxonomy" id="2652290"/>
    <lineage>
        <taxon>Bacteria</taxon>
        <taxon>Bacillati</taxon>
        <taxon>Actinomycetota</taxon>
        <taxon>Actinomycetes</taxon>
        <taxon>Actinomycetales</taxon>
        <taxon>Actinomycetaceae</taxon>
        <taxon>Scrofimicrobium</taxon>
    </lineage>
</organism>
<name>A0A6N7W7M9_9ACTO</name>
<dbReference type="CDD" id="cd01392">
    <property type="entry name" value="HTH_LacI"/>
    <property type="match status" value="1"/>
</dbReference>
<dbReference type="EMBL" id="VULO01000017">
    <property type="protein sequence ID" value="MSS85391.1"/>
    <property type="molecule type" value="Genomic_DNA"/>
</dbReference>
<dbReference type="SMART" id="SM00354">
    <property type="entry name" value="HTH_LACI"/>
    <property type="match status" value="1"/>
</dbReference>
<evidence type="ECO:0000259" key="4">
    <source>
        <dbReference type="PROSITE" id="PS50932"/>
    </source>
</evidence>
<dbReference type="SUPFAM" id="SSF53822">
    <property type="entry name" value="Periplasmic binding protein-like I"/>
    <property type="match status" value="1"/>
</dbReference>
<dbReference type="GO" id="GO:0003700">
    <property type="term" value="F:DNA-binding transcription factor activity"/>
    <property type="evidence" value="ECO:0007669"/>
    <property type="project" value="TreeGrafter"/>
</dbReference>
<dbReference type="CDD" id="cd06267">
    <property type="entry name" value="PBP1_LacI_sugar_binding-like"/>
    <property type="match status" value="1"/>
</dbReference>
<evidence type="ECO:0000313" key="6">
    <source>
        <dbReference type="Proteomes" id="UP000470875"/>
    </source>
</evidence>
<dbReference type="InterPro" id="IPR010982">
    <property type="entry name" value="Lambda_DNA-bd_dom_sf"/>
</dbReference>
<dbReference type="RefSeq" id="WP_154546633.1">
    <property type="nucleotide sequence ID" value="NZ_VULO01000017.1"/>
</dbReference>
<keyword evidence="3" id="KW-0804">Transcription</keyword>
<dbReference type="PANTHER" id="PTHR30146:SF109">
    <property type="entry name" value="HTH-TYPE TRANSCRIPTIONAL REGULATOR GALS"/>
    <property type="match status" value="1"/>
</dbReference>
<dbReference type="InterPro" id="IPR046335">
    <property type="entry name" value="LacI/GalR-like_sensor"/>
</dbReference>
<dbReference type="InterPro" id="IPR000843">
    <property type="entry name" value="HTH_LacI"/>
</dbReference>
<dbReference type="SUPFAM" id="SSF47413">
    <property type="entry name" value="lambda repressor-like DNA-binding domains"/>
    <property type="match status" value="1"/>
</dbReference>
<gene>
    <name evidence="5" type="ORF">FYJ24_11675</name>
</gene>
<reference evidence="5 6" key="1">
    <citation type="submission" date="2019-08" db="EMBL/GenBank/DDBJ databases">
        <title>In-depth cultivation of the pig gut microbiome towards novel bacterial diversity and tailored functional studies.</title>
        <authorList>
            <person name="Wylensek D."/>
            <person name="Hitch T.C.A."/>
            <person name="Clavel T."/>
        </authorList>
    </citation>
    <scope>NUCLEOTIDE SEQUENCE [LARGE SCALE GENOMIC DNA]</scope>
    <source>
        <strain evidence="5 6">WB03_NA08</strain>
    </source>
</reference>
<sequence length="337" mass="36419">MSKHVTIRTVARLAGTSPSTVSAAFNPGSRISPITREKIINAADQLGWRPDRRASALRKNTNSVIGMIYEVSRPFQSSLVDSVYAAAAKHDLEVVLAGGTEHHSELACLRLLLAERCRGLIVTGSSLANRYLEEAGRIIPTLTLARYSSAHNVDSVYSDPVEGERMAVQHLYELGHRHIFHIGGVKRSMAPEREKGYLSAMSDSGLIDLAHVLQCGDDTEAGVRGADLLTTGDHLPTAVTCYNDAVASGVILRLRQYGFRIPQDISVVGYNDLTIAANPAFSLTTIRQDGYLLADKALELLAARLSSDPLAPSKEKTEIAVESHLVVRSSTGPVPEK</sequence>
<dbReference type="PANTHER" id="PTHR30146">
    <property type="entry name" value="LACI-RELATED TRANSCRIPTIONAL REPRESSOR"/>
    <property type="match status" value="1"/>
</dbReference>
<protein>
    <submittedName>
        <fullName evidence="5">LacI family transcriptional regulator</fullName>
    </submittedName>
</protein>
<dbReference type="PROSITE" id="PS50932">
    <property type="entry name" value="HTH_LACI_2"/>
    <property type="match status" value="1"/>
</dbReference>
<dbReference type="Pfam" id="PF00356">
    <property type="entry name" value="LacI"/>
    <property type="match status" value="1"/>
</dbReference>
<dbReference type="Gene3D" id="3.40.50.2300">
    <property type="match status" value="2"/>
</dbReference>
<evidence type="ECO:0000313" key="5">
    <source>
        <dbReference type="EMBL" id="MSS85391.1"/>
    </source>
</evidence>
<keyword evidence="2" id="KW-0238">DNA-binding</keyword>
<keyword evidence="1" id="KW-0805">Transcription regulation</keyword>
<dbReference type="Pfam" id="PF13377">
    <property type="entry name" value="Peripla_BP_3"/>
    <property type="match status" value="1"/>
</dbReference>
<dbReference type="Gene3D" id="1.10.260.40">
    <property type="entry name" value="lambda repressor-like DNA-binding domains"/>
    <property type="match status" value="1"/>
</dbReference>
<dbReference type="AlphaFoldDB" id="A0A6N7W7M9"/>